<gene>
    <name evidence="2" type="ORF">VNI00_017853</name>
</gene>
<protein>
    <submittedName>
        <fullName evidence="2">Uncharacterized protein</fullName>
    </submittedName>
</protein>
<dbReference type="EMBL" id="JAYKXP010000193">
    <property type="protein sequence ID" value="KAK7020174.1"/>
    <property type="molecule type" value="Genomic_DNA"/>
</dbReference>
<feature type="compositionally biased region" description="Polar residues" evidence="1">
    <location>
        <begin position="224"/>
        <end position="233"/>
    </location>
</feature>
<feature type="region of interest" description="Disordered" evidence="1">
    <location>
        <begin position="206"/>
        <end position="245"/>
    </location>
</feature>
<dbReference type="Proteomes" id="UP001383192">
    <property type="component" value="Unassembled WGS sequence"/>
</dbReference>
<name>A0AAW0B2R6_9AGAR</name>
<organism evidence="2 3">
    <name type="scientific">Paramarasmius palmivorus</name>
    <dbReference type="NCBI Taxonomy" id="297713"/>
    <lineage>
        <taxon>Eukaryota</taxon>
        <taxon>Fungi</taxon>
        <taxon>Dikarya</taxon>
        <taxon>Basidiomycota</taxon>
        <taxon>Agaricomycotina</taxon>
        <taxon>Agaricomycetes</taxon>
        <taxon>Agaricomycetidae</taxon>
        <taxon>Agaricales</taxon>
        <taxon>Marasmiineae</taxon>
        <taxon>Marasmiaceae</taxon>
        <taxon>Paramarasmius</taxon>
    </lineage>
</organism>
<reference evidence="2 3" key="1">
    <citation type="submission" date="2024-01" db="EMBL/GenBank/DDBJ databases">
        <title>A draft genome for a cacao thread blight-causing isolate of Paramarasmius palmivorus.</title>
        <authorList>
            <person name="Baruah I.K."/>
            <person name="Bukari Y."/>
            <person name="Amoako-Attah I."/>
            <person name="Meinhardt L.W."/>
            <person name="Bailey B.A."/>
            <person name="Cohen S.P."/>
        </authorList>
    </citation>
    <scope>NUCLEOTIDE SEQUENCE [LARGE SCALE GENOMIC DNA]</scope>
    <source>
        <strain evidence="2 3">GH-12</strain>
    </source>
</reference>
<accession>A0AAW0B2R6</accession>
<evidence type="ECO:0000313" key="2">
    <source>
        <dbReference type="EMBL" id="KAK7020174.1"/>
    </source>
</evidence>
<keyword evidence="3" id="KW-1185">Reference proteome</keyword>
<evidence type="ECO:0000256" key="1">
    <source>
        <dbReference type="SAM" id="MobiDB-lite"/>
    </source>
</evidence>
<feature type="compositionally biased region" description="Basic and acidic residues" evidence="1">
    <location>
        <begin position="236"/>
        <end position="245"/>
    </location>
</feature>
<proteinExistence type="predicted"/>
<sequence>MDDNLTQPLLNDISGTPVHIADPHVQHLVMLIRSNLDKVHWHNGRVRAHQQKLEQHMELVDASAKNAEAALGSLLEYFSTPLADPPEALESDLERRESYATALSQPSTPGTTYTDLSYDNFVRDVNLTPNGGHTKTVEENTDLAAQVASTSNKAIQTEEYLGTTTTAPAEGRSILFKDSLFQTFSRTGPLHPFAYSDTRAISSISRATLPSSSEAEPRLKTKSTRSAIPSSTEPPRIAEKGKEQRRQDAYLVFTGDRGGSIYLNRTHANQAAKAQGYSALMFPSQQDAQLALNGCIASRLINYLGDAEYESSWFVVLKGTDPGVCERSGLLRKVGKGHLKDLGSDDIVAASTAKEAEDIYHDRKHMYDSE</sequence>
<dbReference type="AlphaFoldDB" id="A0AAW0B2R6"/>
<comment type="caution">
    <text evidence="2">The sequence shown here is derived from an EMBL/GenBank/DDBJ whole genome shotgun (WGS) entry which is preliminary data.</text>
</comment>
<evidence type="ECO:0000313" key="3">
    <source>
        <dbReference type="Proteomes" id="UP001383192"/>
    </source>
</evidence>